<dbReference type="PANTHER" id="PTHR23342">
    <property type="entry name" value="N-ACETYLGLUTAMATE SYNTHASE"/>
    <property type="match status" value="1"/>
</dbReference>
<dbReference type="GO" id="GO:0003991">
    <property type="term" value="F:acetylglutamate kinase activity"/>
    <property type="evidence" value="ECO:0007669"/>
    <property type="project" value="UniProtKB-UniRule"/>
</dbReference>
<dbReference type="FunFam" id="3.40.1160.10:FF:000004">
    <property type="entry name" value="Acetylglutamate kinase"/>
    <property type="match status" value="1"/>
</dbReference>
<evidence type="ECO:0000256" key="7">
    <source>
        <dbReference type="ARBA" id="ARBA00022840"/>
    </source>
</evidence>
<feature type="binding site" evidence="8">
    <location>
        <position position="179"/>
    </location>
    <ligand>
        <name>substrate</name>
    </ligand>
</feature>
<dbReference type="GO" id="GO:0042450">
    <property type="term" value="P:L-arginine biosynthetic process via ornithine"/>
    <property type="evidence" value="ECO:0007669"/>
    <property type="project" value="UniProtKB-UniRule"/>
</dbReference>
<feature type="binding site" evidence="8">
    <location>
        <begin position="64"/>
        <end position="65"/>
    </location>
    <ligand>
        <name>substrate</name>
    </ligand>
</feature>
<dbReference type="InterPro" id="IPR001048">
    <property type="entry name" value="Asp/Glu/Uridylate_kinase"/>
</dbReference>
<keyword evidence="5 8" id="KW-0547">Nucleotide-binding</keyword>
<reference evidence="10" key="1">
    <citation type="journal article" date="2017" name="Sci. Rep.">
        <title>Origin and evolutionary history of freshwater Rhodophyta: further insights based on phylogenomic evidence.</title>
        <authorList>
            <person name="Nan F."/>
            <person name="Feng J."/>
            <person name="Lv J."/>
            <person name="Liu Q."/>
            <person name="Fang K."/>
            <person name="Gong C."/>
            <person name="Xie S."/>
        </authorList>
    </citation>
    <scope>NUCLEOTIDE SEQUENCE</scope>
</reference>
<dbReference type="PRINTS" id="PR00474">
    <property type="entry name" value="GLU5KINASE"/>
</dbReference>
<keyword evidence="6 8" id="KW-0418">Kinase</keyword>
<organism evidence="10">
    <name type="scientific">Sheathia arcuata</name>
    <dbReference type="NCBI Taxonomy" id="340433"/>
    <lineage>
        <taxon>Eukaryota</taxon>
        <taxon>Rhodophyta</taxon>
        <taxon>Florideophyceae</taxon>
        <taxon>Nemaliophycidae</taxon>
        <taxon>Batrachospermales</taxon>
        <taxon>Batrachospermaceae</taxon>
        <taxon>Sheathia</taxon>
    </lineage>
</organism>
<dbReference type="EMBL" id="KY033529">
    <property type="protein sequence ID" value="ART65421.1"/>
    <property type="molecule type" value="Genomic_DNA"/>
</dbReference>
<gene>
    <name evidence="8 10" type="primary">argB</name>
</gene>
<comment type="subcellular location">
    <subcellularLocation>
        <location evidence="8">Plastid</location>
        <location evidence="8">Chloroplast</location>
    </subcellularLocation>
</comment>
<proteinExistence type="inferred from homology"/>
<evidence type="ECO:0000256" key="2">
    <source>
        <dbReference type="ARBA" id="ARBA00022571"/>
    </source>
</evidence>
<keyword evidence="3 8" id="KW-0028">Amino-acid biosynthesis</keyword>
<feature type="site" description="Transition state stabilizer" evidence="8">
    <location>
        <position position="242"/>
    </location>
</feature>
<evidence type="ECO:0000256" key="1">
    <source>
        <dbReference type="ARBA" id="ARBA00004828"/>
    </source>
</evidence>
<geneLocation type="chloroplast" evidence="10"/>
<feature type="binding site" evidence="8">
    <location>
        <position position="86"/>
    </location>
    <ligand>
        <name>substrate</name>
    </ligand>
</feature>
<evidence type="ECO:0000256" key="3">
    <source>
        <dbReference type="ARBA" id="ARBA00022605"/>
    </source>
</evidence>
<evidence type="ECO:0000313" key="10">
    <source>
        <dbReference type="EMBL" id="ART65421.1"/>
    </source>
</evidence>
<keyword evidence="10" id="KW-0934">Plastid</keyword>
<sequence length="285" mass="30661">MIDHFGTIKVLKNFLPLLGTLKKNTIVIKFGGAAMTDITLIHDIIEDIVLLHNLGLKLIIVHGGGPMINFWLNKINIKPMFENGLRVTDEKTLEVVEMVLCGKINGELVNLLNINNVQAIGLSGKDAGFIIANSIDNSPSNLIGKIISIDPTLINLLINNNYLPVVAPIASNLRGQSYNINADIVAGEIACAMNAHQLIILTDTPGILLKASDPTTLLSSLDIIKVKTLIHQNVITGGMLPKVNCCLKAISQGTSSTHIIDGRVPHSLLLSLLTDYTIGSTIRSC</sequence>
<keyword evidence="10" id="KW-0150">Chloroplast</keyword>
<protein>
    <recommendedName>
        <fullName evidence="8">Acetylglutamate kinase</fullName>
        <ecNumber evidence="8">2.7.2.8</ecNumber>
    </recommendedName>
    <alternativeName>
        <fullName evidence="8">N-acetyl-L-glutamate 5-phosphotransferase</fullName>
    </alternativeName>
    <alternativeName>
        <fullName evidence="8">NAG kinase</fullName>
        <shortName evidence="8">NAGK</shortName>
    </alternativeName>
</protein>
<evidence type="ECO:0000256" key="6">
    <source>
        <dbReference type="ARBA" id="ARBA00022777"/>
    </source>
</evidence>
<keyword evidence="2 8" id="KW-0055">Arginine biosynthesis</keyword>
<comment type="pathway">
    <text evidence="1 8">Amino-acid biosynthesis; L-arginine biosynthesis; N(2)-acetyl-L-ornithine from L-glutamate: step 2/4.</text>
</comment>
<dbReference type="GO" id="GO:0009507">
    <property type="term" value="C:chloroplast"/>
    <property type="evidence" value="ECO:0007669"/>
    <property type="project" value="UniProtKB-SubCell"/>
</dbReference>
<feature type="site" description="Transition state stabilizer" evidence="8">
    <location>
        <position position="29"/>
    </location>
</feature>
<feature type="domain" description="Aspartate/glutamate/uridylate kinase" evidence="9">
    <location>
        <begin position="24"/>
        <end position="261"/>
    </location>
</feature>
<comment type="similarity">
    <text evidence="8">Belongs to the acetylglutamate kinase family. ArgB subfamily.</text>
</comment>
<dbReference type="Gene3D" id="3.40.1160.10">
    <property type="entry name" value="Acetylglutamate kinase-like"/>
    <property type="match status" value="1"/>
</dbReference>
<name>A0A3G1I908_9FLOR</name>
<dbReference type="InterPro" id="IPR001057">
    <property type="entry name" value="Glu/AcGlu_kinase"/>
</dbReference>
<dbReference type="GO" id="GO:0005524">
    <property type="term" value="F:ATP binding"/>
    <property type="evidence" value="ECO:0007669"/>
    <property type="project" value="UniProtKB-UniRule"/>
</dbReference>
<keyword evidence="4 8" id="KW-0808">Transferase</keyword>
<accession>A0A3G1I908</accession>
<dbReference type="HAMAP" id="MF_00082">
    <property type="entry name" value="ArgB"/>
    <property type="match status" value="1"/>
</dbReference>
<evidence type="ECO:0000256" key="5">
    <source>
        <dbReference type="ARBA" id="ARBA00022741"/>
    </source>
</evidence>
<dbReference type="UniPathway" id="UPA00068">
    <property type="reaction ID" value="UER00107"/>
</dbReference>
<evidence type="ECO:0000256" key="4">
    <source>
        <dbReference type="ARBA" id="ARBA00022679"/>
    </source>
</evidence>
<dbReference type="AlphaFoldDB" id="A0A3G1I908"/>
<evidence type="ECO:0000256" key="8">
    <source>
        <dbReference type="HAMAP-Rule" id="MF_00082"/>
    </source>
</evidence>
<keyword evidence="7 8" id="KW-0067">ATP-binding</keyword>
<dbReference type="InterPro" id="IPR037528">
    <property type="entry name" value="ArgB"/>
</dbReference>
<dbReference type="InterPro" id="IPR041727">
    <property type="entry name" value="NAGK-C"/>
</dbReference>
<dbReference type="SUPFAM" id="SSF53633">
    <property type="entry name" value="Carbamate kinase-like"/>
    <property type="match status" value="1"/>
</dbReference>
<dbReference type="PIRSF" id="PIRSF000728">
    <property type="entry name" value="NAGK"/>
    <property type="match status" value="1"/>
</dbReference>
<dbReference type="RefSeq" id="YP_009390055.1">
    <property type="nucleotide sequence ID" value="NC_035231.1"/>
</dbReference>
<dbReference type="CDD" id="cd04250">
    <property type="entry name" value="AAK_NAGK-C"/>
    <property type="match status" value="1"/>
</dbReference>
<comment type="catalytic activity">
    <reaction evidence="8">
        <text>N-acetyl-L-glutamate + ATP = N-acetyl-L-glutamyl 5-phosphate + ADP</text>
        <dbReference type="Rhea" id="RHEA:14629"/>
        <dbReference type="ChEBI" id="CHEBI:30616"/>
        <dbReference type="ChEBI" id="CHEBI:44337"/>
        <dbReference type="ChEBI" id="CHEBI:57936"/>
        <dbReference type="ChEBI" id="CHEBI:456216"/>
        <dbReference type="EC" id="2.7.2.8"/>
    </reaction>
</comment>
<dbReference type="Pfam" id="PF00696">
    <property type="entry name" value="AA_kinase"/>
    <property type="match status" value="1"/>
</dbReference>
<dbReference type="PANTHER" id="PTHR23342:SF0">
    <property type="entry name" value="N-ACETYLGLUTAMATE SYNTHASE, MITOCHONDRIAL"/>
    <property type="match status" value="1"/>
</dbReference>
<dbReference type="InterPro" id="IPR036393">
    <property type="entry name" value="AceGlu_kinase-like_sf"/>
</dbReference>
<dbReference type="EC" id="2.7.2.8" evidence="8"/>
<evidence type="ECO:0000259" key="9">
    <source>
        <dbReference type="Pfam" id="PF00696"/>
    </source>
</evidence>
<dbReference type="InterPro" id="IPR004662">
    <property type="entry name" value="AcgluKinase_fam"/>
</dbReference>
<comment type="function">
    <text evidence="8">Catalyzes the ATP-dependent phosphorylation of N-acetyl-L-glutamate.</text>
</comment>
<dbReference type="NCBIfam" id="TIGR00761">
    <property type="entry name" value="argB"/>
    <property type="match status" value="1"/>
</dbReference>
<dbReference type="GeneID" id="33350732"/>